<comment type="caution">
    <text evidence="11">The sequence shown here is derived from an EMBL/GenBank/DDBJ whole genome shotgun (WGS) entry which is preliminary data.</text>
</comment>
<evidence type="ECO:0000256" key="5">
    <source>
        <dbReference type="ARBA" id="ARBA00023098"/>
    </source>
</evidence>
<organism evidence="11 12">
    <name type="scientific">Amycolatopsis echigonensis</name>
    <dbReference type="NCBI Taxonomy" id="2576905"/>
    <lineage>
        <taxon>Bacteria</taxon>
        <taxon>Bacillati</taxon>
        <taxon>Actinomycetota</taxon>
        <taxon>Actinomycetes</taxon>
        <taxon>Pseudonocardiales</taxon>
        <taxon>Pseudonocardiaceae</taxon>
        <taxon>Amycolatopsis</taxon>
    </lineage>
</organism>
<proteinExistence type="predicted"/>
<evidence type="ECO:0000256" key="6">
    <source>
        <dbReference type="ARBA" id="ARBA00023160"/>
    </source>
</evidence>
<evidence type="ECO:0000313" key="12">
    <source>
        <dbReference type="Proteomes" id="UP000550260"/>
    </source>
</evidence>
<dbReference type="RefSeq" id="WP_183125193.1">
    <property type="nucleotide sequence ID" value="NZ_JACJHR010000037.1"/>
</dbReference>
<dbReference type="GO" id="GO:0003989">
    <property type="term" value="F:acetyl-CoA carboxylase activity"/>
    <property type="evidence" value="ECO:0007669"/>
    <property type="project" value="InterPro"/>
</dbReference>
<evidence type="ECO:0000256" key="7">
    <source>
        <dbReference type="ARBA" id="ARBA00023267"/>
    </source>
</evidence>
<evidence type="ECO:0000256" key="8">
    <source>
        <dbReference type="RuleBase" id="RU364072"/>
    </source>
</evidence>
<evidence type="ECO:0000256" key="9">
    <source>
        <dbReference type="SAM" id="MobiDB-lite"/>
    </source>
</evidence>
<keyword evidence="7 8" id="KW-0092">Biotin</keyword>
<dbReference type="InterPro" id="IPR011053">
    <property type="entry name" value="Single_hybrid_motif"/>
</dbReference>
<dbReference type="Pfam" id="PF00364">
    <property type="entry name" value="Biotin_lipoyl"/>
    <property type="match status" value="1"/>
</dbReference>
<feature type="domain" description="Lipoyl-binding" evidence="10">
    <location>
        <begin position="79"/>
        <end position="165"/>
    </location>
</feature>
<evidence type="ECO:0000256" key="2">
    <source>
        <dbReference type="ARBA" id="ARBA00017562"/>
    </source>
</evidence>
<feature type="compositionally biased region" description="Low complexity" evidence="9">
    <location>
        <begin position="68"/>
        <end position="85"/>
    </location>
</feature>
<feature type="region of interest" description="Disordered" evidence="9">
    <location>
        <begin position="43"/>
        <end position="85"/>
    </location>
</feature>
<dbReference type="GO" id="GO:0006633">
    <property type="term" value="P:fatty acid biosynthetic process"/>
    <property type="evidence" value="ECO:0007669"/>
    <property type="project" value="UniProtKB-UniPathway"/>
</dbReference>
<dbReference type="InterPro" id="IPR001249">
    <property type="entry name" value="AcCoA_biotinCC"/>
</dbReference>
<dbReference type="CDD" id="cd06850">
    <property type="entry name" value="biotinyl_domain"/>
    <property type="match status" value="1"/>
</dbReference>
<feature type="compositionally biased region" description="Pro residues" evidence="9">
    <location>
        <begin position="50"/>
        <end position="67"/>
    </location>
</feature>
<dbReference type="PROSITE" id="PS50968">
    <property type="entry name" value="BIOTINYL_LIPOYL"/>
    <property type="match status" value="1"/>
</dbReference>
<dbReference type="SUPFAM" id="SSF51230">
    <property type="entry name" value="Single hybrid motif"/>
    <property type="match status" value="1"/>
</dbReference>
<dbReference type="InterPro" id="IPR050709">
    <property type="entry name" value="Biotin_Carboxyl_Carrier/Decarb"/>
</dbReference>
<keyword evidence="3 8" id="KW-0444">Lipid biosynthesis</keyword>
<dbReference type="PANTHER" id="PTHR45266">
    <property type="entry name" value="OXALOACETATE DECARBOXYLASE ALPHA CHAIN"/>
    <property type="match status" value="1"/>
</dbReference>
<keyword evidence="5 8" id="KW-0443">Lipid metabolism</keyword>
<evidence type="ECO:0000256" key="3">
    <source>
        <dbReference type="ARBA" id="ARBA00022516"/>
    </source>
</evidence>
<dbReference type="PRINTS" id="PR01071">
    <property type="entry name" value="ACOABIOTINCC"/>
</dbReference>
<reference evidence="11 12" key="1">
    <citation type="submission" date="2020-08" db="EMBL/GenBank/DDBJ databases">
        <title>Amycolatopsis echigonensis JCM 21831.</title>
        <authorList>
            <person name="Tedsree N."/>
            <person name="Kuncharoen N."/>
            <person name="Likhitwitayawuid K."/>
            <person name="Tanasupawat S."/>
        </authorList>
    </citation>
    <scope>NUCLEOTIDE SEQUENCE [LARGE SCALE GENOMIC DNA]</scope>
    <source>
        <strain evidence="11 12">JCM 21831</strain>
    </source>
</reference>
<dbReference type="InterPro" id="IPR000089">
    <property type="entry name" value="Biotin_lipoyl"/>
</dbReference>
<evidence type="ECO:0000259" key="10">
    <source>
        <dbReference type="PROSITE" id="PS50968"/>
    </source>
</evidence>
<dbReference type="PROSITE" id="PS00188">
    <property type="entry name" value="BIOTIN"/>
    <property type="match status" value="1"/>
</dbReference>
<name>A0A8E1W259_9PSEU</name>
<accession>A0A8E1W259</accession>
<sequence>MTLSPADIKIIVATLQDSEWDEAEVVVGDVRVAVARNGASLGAPAAPAAVPAPPPAPAAAPVPPPPAALAAPQAAPAPVSEPEVPAEGGHVITAPSVGVFWRAPEPGAPPFVEVGSKVAAGDTIGIVEVMKLMSNVTADVAGTVTAVHVENAGAVEYGTPLVTIRPEN</sequence>
<keyword evidence="4 8" id="KW-0276">Fatty acid metabolism</keyword>
<dbReference type="NCBIfam" id="TIGR00531">
    <property type="entry name" value="BCCP"/>
    <property type="match status" value="1"/>
</dbReference>
<comment type="pathway">
    <text evidence="1 8">Lipid metabolism; fatty acid biosynthesis.</text>
</comment>
<dbReference type="AlphaFoldDB" id="A0A8E1W259"/>
<dbReference type="EMBL" id="JACJHR010000037">
    <property type="protein sequence ID" value="MBB2502362.1"/>
    <property type="molecule type" value="Genomic_DNA"/>
</dbReference>
<dbReference type="Gene3D" id="2.40.50.100">
    <property type="match status" value="1"/>
</dbReference>
<evidence type="ECO:0000313" key="11">
    <source>
        <dbReference type="EMBL" id="MBB2502362.1"/>
    </source>
</evidence>
<protein>
    <recommendedName>
        <fullName evidence="2 8">Biotin carboxyl carrier protein of acetyl-CoA carboxylase</fullName>
    </recommendedName>
</protein>
<dbReference type="InterPro" id="IPR001882">
    <property type="entry name" value="Biotin_BS"/>
</dbReference>
<dbReference type="GO" id="GO:0009317">
    <property type="term" value="C:acetyl-CoA carboxylase complex"/>
    <property type="evidence" value="ECO:0007669"/>
    <property type="project" value="InterPro"/>
</dbReference>
<keyword evidence="6 8" id="KW-0275">Fatty acid biosynthesis</keyword>
<evidence type="ECO:0000256" key="4">
    <source>
        <dbReference type="ARBA" id="ARBA00022832"/>
    </source>
</evidence>
<dbReference type="Proteomes" id="UP000550260">
    <property type="component" value="Unassembled WGS sequence"/>
</dbReference>
<dbReference type="PANTHER" id="PTHR45266:SF3">
    <property type="entry name" value="OXALOACETATE DECARBOXYLASE ALPHA CHAIN"/>
    <property type="match status" value="1"/>
</dbReference>
<dbReference type="UniPathway" id="UPA00094"/>
<evidence type="ECO:0000256" key="1">
    <source>
        <dbReference type="ARBA" id="ARBA00005194"/>
    </source>
</evidence>
<comment type="function">
    <text evidence="8">This protein is a component of the acetyl coenzyme A carboxylase complex; first, biotin carboxylase catalyzes the carboxylation of the carrier protein and then the transcarboxylase transfers the carboxyl group to form malonyl-CoA.</text>
</comment>
<gene>
    <name evidence="11" type="primary">accB</name>
    <name evidence="11" type="ORF">H5411_24890</name>
</gene>